<evidence type="ECO:0000313" key="1">
    <source>
        <dbReference type="EMBL" id="KAH0574549.1"/>
    </source>
</evidence>
<reference evidence="1 2" key="1">
    <citation type="journal article" date="2014" name="PLoS Genet.">
        <title>The Genome of Spironucleus salmonicida Highlights a Fish Pathogen Adapted to Fluctuating Environments.</title>
        <authorList>
            <person name="Xu F."/>
            <person name="Jerlstrom-Hultqvist J."/>
            <person name="Einarsson E."/>
            <person name="Astvaldsson A."/>
            <person name="Svard S.G."/>
            <person name="Andersson J.O."/>
        </authorList>
    </citation>
    <scope>NUCLEOTIDE SEQUENCE [LARGE SCALE GENOMIC DNA]</scope>
    <source>
        <strain evidence="1 2">ATCC 50377</strain>
    </source>
</reference>
<dbReference type="AlphaFoldDB" id="A0A9P8RYY7"/>
<dbReference type="Proteomes" id="UP000018208">
    <property type="component" value="Unassembled WGS sequence"/>
</dbReference>
<gene>
    <name evidence="1" type="ORF">SS50377_24507</name>
</gene>
<accession>A0A9P8RYY7</accession>
<dbReference type="KEGG" id="ssao:94298530"/>
<evidence type="ECO:0000313" key="2">
    <source>
        <dbReference type="Proteomes" id="UP000018208"/>
    </source>
</evidence>
<organism evidence="1 2">
    <name type="scientific">Spironucleus salmonicida</name>
    <dbReference type="NCBI Taxonomy" id="348837"/>
    <lineage>
        <taxon>Eukaryota</taxon>
        <taxon>Metamonada</taxon>
        <taxon>Diplomonadida</taxon>
        <taxon>Hexamitidae</taxon>
        <taxon>Hexamitinae</taxon>
        <taxon>Spironucleus</taxon>
    </lineage>
</organism>
<dbReference type="RefSeq" id="XP_067765322.1">
    <property type="nucleotide sequence ID" value="XM_067908348.1"/>
</dbReference>
<keyword evidence="2" id="KW-1185">Reference proteome</keyword>
<protein>
    <submittedName>
        <fullName evidence="1">Uncharacterized protein</fullName>
    </submittedName>
</protein>
<comment type="caution">
    <text evidence="1">The sequence shown here is derived from an EMBL/GenBank/DDBJ whole genome shotgun (WGS) entry which is preliminary data.</text>
</comment>
<sequence length="238" mass="27653">MQQSYCIQDLELNLLTTQKFIEEHIYNKSTDIEQLLKISISMLETVIHAYKDLKAEVDANAQVQLSVSKLNQSFITSGNHIQIQQLLLENSQLKYDRDIMAQKIMDLDMKNDAVPDPLVLQNDILYYQQQLISLNKQNSILKNQIIDLKNNQGTKELQIIDKDYTDIYQAQNPFYMFLVLKLLQYNSSTQIMQVDQHVLNAFDIVESAGYSETKQVIQQKITLMGEIERKILKQNGIY</sequence>
<name>A0A9P8RYY7_9EUKA</name>
<dbReference type="GeneID" id="94298530"/>
<proteinExistence type="predicted"/>
<dbReference type="EMBL" id="AUWU02000004">
    <property type="protein sequence ID" value="KAH0574549.1"/>
    <property type="molecule type" value="Genomic_DNA"/>
</dbReference>